<feature type="coiled-coil region" evidence="11">
    <location>
        <begin position="803"/>
        <end position="865"/>
    </location>
</feature>
<dbReference type="PANTHER" id="PTHR11946">
    <property type="entry name" value="VALYL-TRNA SYNTHETASES"/>
    <property type="match status" value="1"/>
</dbReference>
<dbReference type="NCBIfam" id="NF004349">
    <property type="entry name" value="PRK05729.1"/>
    <property type="match status" value="1"/>
</dbReference>
<dbReference type="InterPro" id="IPR013155">
    <property type="entry name" value="M/V/L/I-tRNA-synth_anticd-bd"/>
</dbReference>
<evidence type="ECO:0000256" key="4">
    <source>
        <dbReference type="ARBA" id="ARBA00022598"/>
    </source>
</evidence>
<dbReference type="GO" id="GO:0005524">
    <property type="term" value="F:ATP binding"/>
    <property type="evidence" value="ECO:0007669"/>
    <property type="project" value="UniProtKB-UniRule"/>
</dbReference>
<feature type="short sequence motif" description="'KMSKS' region" evidence="11">
    <location>
        <begin position="514"/>
        <end position="518"/>
    </location>
</feature>
<dbReference type="InterPro" id="IPR002300">
    <property type="entry name" value="aa-tRNA-synth_Ia"/>
</dbReference>
<dbReference type="InterPro" id="IPR002303">
    <property type="entry name" value="Valyl-tRNA_ligase"/>
</dbReference>
<evidence type="ECO:0000256" key="9">
    <source>
        <dbReference type="ARBA" id="ARBA00023146"/>
    </source>
</evidence>
<dbReference type="GO" id="GO:0004832">
    <property type="term" value="F:valine-tRNA ligase activity"/>
    <property type="evidence" value="ECO:0007669"/>
    <property type="project" value="UniProtKB-UniRule"/>
</dbReference>
<comment type="catalytic activity">
    <reaction evidence="10 11">
        <text>tRNA(Val) + L-valine + ATP = L-valyl-tRNA(Val) + AMP + diphosphate</text>
        <dbReference type="Rhea" id="RHEA:10704"/>
        <dbReference type="Rhea" id="RHEA-COMP:9672"/>
        <dbReference type="Rhea" id="RHEA-COMP:9708"/>
        <dbReference type="ChEBI" id="CHEBI:30616"/>
        <dbReference type="ChEBI" id="CHEBI:33019"/>
        <dbReference type="ChEBI" id="CHEBI:57762"/>
        <dbReference type="ChEBI" id="CHEBI:78442"/>
        <dbReference type="ChEBI" id="CHEBI:78537"/>
        <dbReference type="ChEBI" id="CHEBI:456215"/>
        <dbReference type="EC" id="6.1.1.9"/>
    </reaction>
</comment>
<sequence length="871" mass="100545">MSKELKPKYDFKEVEAGKYDFWLKGGFFTAGDKSKEPFTIVIPPPNVTGKLHLGHSWDTTLQDIIIRRKRMQGYDALWLPGMDHAGIATQAKVDAKLKEQGISRYDLGREKFLEVAWQWKHEYAGFIRSQWAALGLSLDYTKERFTLDEGLNKAVNHVFITLYNKGLLYQGERIINWDCQAKTALSNIEVEHTDDEGAFYHYNYPLTDGSGYVTIATTRPETMFADQAVMVHPEDERYKNIIGKKVRIPLTNIEIPVIADSYVDKDFGTGCVKVTPAHDPNDFEVGKRHNLPMPLCMNDDGTMNSMAGKYEGMDRFECRKHIIEDLQKEGLYVKTEPIVHSVGHSERTGVVVEPRLSKQWFVKMDVLAKQVLENDEYRFVPQRFKQTLEHWLDPESIQDWCVSRQLWWGHRIPAWYKDNEVKVQVECPGEGWVQDEDVLDTWFSSALWPFSTLGWPEKTDLLERYYPTNVLVTGYDIIFFWVARMLFQGVEFTHHAPFKDILIHGLIRDSQGRKMSKSLGNGVDPFDVIAKYGTDSLRYFLTTNSAPGLDLRFDETKIESSWNYLNKIWNISRYVLMNLGTGYKETSIEVSKLNLPSKWILSKLNKVIENVDYNMEKYEFGEAARTLYSFVWDDFASWYVELSKVDLQSEDKEEQQMTKNVLVYVLRAIVKLLHPFIPFITEEIYQALPHKEASITISKWPTVKEEFKDELDKEAIDDMIEIITAVRNERSKANKAPKEPIALTIVAKDNAVSKTIASTTKYLFKFTNPKKLEFLTSDEGLDSKRYVIVVLPMCKIFIPTEDLVNLEEAIKKLEATKAKLEAELARSEKMLSNESFISKAPQAKIDAEKAKQKEYKEQYEEVLKSLANLNA</sequence>
<keyword evidence="4 11" id="KW-0436">Ligase</keyword>
<dbReference type="NCBIfam" id="TIGR00422">
    <property type="entry name" value="valS"/>
    <property type="match status" value="1"/>
</dbReference>
<dbReference type="InterPro" id="IPR037118">
    <property type="entry name" value="Val-tRNA_synth_C_sf"/>
</dbReference>
<proteinExistence type="inferred from homology"/>
<dbReference type="FunFam" id="3.90.740.10:FF:000005">
    <property type="entry name" value="Valine--tRNA ligase, mitochondrial"/>
    <property type="match status" value="1"/>
</dbReference>
<gene>
    <name evidence="11" type="primary">valS</name>
    <name evidence="15" type="ORF">EI71_01238</name>
</gene>
<dbReference type="CDD" id="cd00817">
    <property type="entry name" value="ValRS_core"/>
    <property type="match status" value="1"/>
</dbReference>
<feature type="domain" description="Valyl-tRNA synthetase tRNA-binding arm" evidence="14">
    <location>
        <begin position="806"/>
        <end position="869"/>
    </location>
</feature>
<reference evidence="15 16" key="1">
    <citation type="submission" date="2018-08" db="EMBL/GenBank/DDBJ databases">
        <title>Genomic Encyclopedia of Archaeal and Bacterial Type Strains, Phase II (KMG-II): from individual species to whole genera.</title>
        <authorList>
            <person name="Goeker M."/>
        </authorList>
    </citation>
    <scope>NUCLEOTIDE SEQUENCE [LARGE SCALE GENOMIC DNA]</scope>
    <source>
        <strain evidence="15 16">ATCC 27112</strain>
    </source>
</reference>
<dbReference type="SUPFAM" id="SSF50677">
    <property type="entry name" value="ValRS/IleRS/LeuRS editing domain"/>
    <property type="match status" value="1"/>
</dbReference>
<feature type="binding site" evidence="11">
    <location>
        <position position="517"/>
    </location>
    <ligand>
        <name>ATP</name>
        <dbReference type="ChEBI" id="CHEBI:30616"/>
    </ligand>
</feature>
<dbReference type="InterPro" id="IPR019499">
    <property type="entry name" value="Val-tRNA_synth_tRNA-bd"/>
</dbReference>
<organism evidence="15 16">
    <name type="scientific">Anaeroplasma bactoclasticum</name>
    <dbReference type="NCBI Taxonomy" id="2088"/>
    <lineage>
        <taxon>Bacteria</taxon>
        <taxon>Bacillati</taxon>
        <taxon>Mycoplasmatota</taxon>
        <taxon>Mollicutes</taxon>
        <taxon>Anaeroplasmatales</taxon>
        <taxon>Anaeroplasmataceae</taxon>
        <taxon>Anaeroplasma</taxon>
    </lineage>
</organism>
<dbReference type="InterPro" id="IPR009080">
    <property type="entry name" value="tRNAsynth_Ia_anticodon-bd"/>
</dbReference>
<feature type="short sequence motif" description="'HIGH' region" evidence="11">
    <location>
        <begin position="45"/>
        <end position="55"/>
    </location>
</feature>
<keyword evidence="7 11" id="KW-0648">Protein biosynthesis</keyword>
<dbReference type="GO" id="GO:0002161">
    <property type="term" value="F:aminoacyl-tRNA deacylase activity"/>
    <property type="evidence" value="ECO:0007669"/>
    <property type="project" value="InterPro"/>
</dbReference>
<evidence type="ECO:0000256" key="3">
    <source>
        <dbReference type="ARBA" id="ARBA00022490"/>
    </source>
</evidence>
<dbReference type="EMBL" id="QXEV01000013">
    <property type="protein sequence ID" value="RIA75670.1"/>
    <property type="molecule type" value="Genomic_DNA"/>
</dbReference>
<dbReference type="SUPFAM" id="SSF46589">
    <property type="entry name" value="tRNA-binding arm"/>
    <property type="match status" value="1"/>
</dbReference>
<dbReference type="GO" id="GO:0006438">
    <property type="term" value="P:valyl-tRNA aminoacylation"/>
    <property type="evidence" value="ECO:0007669"/>
    <property type="project" value="UniProtKB-UniRule"/>
</dbReference>
<comment type="domain">
    <text evidence="11">ValRS has two distinct active sites: one for aminoacylation and one for editing. The misactivated threonine is translocated from the active site to the editing site.</text>
</comment>
<keyword evidence="6 11" id="KW-0067">ATP-binding</keyword>
<evidence type="ECO:0000313" key="16">
    <source>
        <dbReference type="Proteomes" id="UP000266506"/>
    </source>
</evidence>
<keyword evidence="9 11" id="KW-0030">Aminoacyl-tRNA synthetase</keyword>
<dbReference type="FunFam" id="1.10.730.10:FF:000014">
    <property type="entry name" value="Valine--tRNA ligase"/>
    <property type="match status" value="1"/>
</dbReference>
<dbReference type="InterPro" id="IPR009008">
    <property type="entry name" value="Val/Leu/Ile-tRNA-synth_edit"/>
</dbReference>
<evidence type="ECO:0000259" key="14">
    <source>
        <dbReference type="Pfam" id="PF10458"/>
    </source>
</evidence>
<dbReference type="Pfam" id="PF08264">
    <property type="entry name" value="Anticodon_1"/>
    <property type="match status" value="1"/>
</dbReference>
<evidence type="ECO:0000256" key="8">
    <source>
        <dbReference type="ARBA" id="ARBA00023054"/>
    </source>
</evidence>
<comment type="caution">
    <text evidence="15">The sequence shown here is derived from an EMBL/GenBank/DDBJ whole genome shotgun (WGS) entry which is preliminary data.</text>
</comment>
<dbReference type="AlphaFoldDB" id="A0A397RMW3"/>
<dbReference type="FunFam" id="3.40.50.620:FF:000098">
    <property type="entry name" value="Valine--tRNA ligase"/>
    <property type="match status" value="1"/>
</dbReference>
<comment type="subcellular location">
    <subcellularLocation>
        <location evidence="1 11">Cytoplasm</location>
    </subcellularLocation>
</comment>
<comment type="similarity">
    <text evidence="11">Belongs to the class-I aminoacyl-tRNA synthetase family. ValS type 1 subfamily.</text>
</comment>
<dbReference type="Proteomes" id="UP000266506">
    <property type="component" value="Unassembled WGS sequence"/>
</dbReference>
<dbReference type="GO" id="GO:0005829">
    <property type="term" value="C:cytosol"/>
    <property type="evidence" value="ECO:0007669"/>
    <property type="project" value="TreeGrafter"/>
</dbReference>
<dbReference type="Gene3D" id="3.40.50.620">
    <property type="entry name" value="HUPs"/>
    <property type="match status" value="2"/>
</dbReference>
<dbReference type="Gene3D" id="3.90.740.10">
    <property type="entry name" value="Valyl/Leucyl/Isoleucyl-tRNA synthetase, editing domain"/>
    <property type="match status" value="2"/>
</dbReference>
<dbReference type="CDD" id="cd07962">
    <property type="entry name" value="Anticodon_Ia_Val"/>
    <property type="match status" value="1"/>
</dbReference>
<evidence type="ECO:0000259" key="13">
    <source>
        <dbReference type="Pfam" id="PF08264"/>
    </source>
</evidence>
<feature type="domain" description="Aminoacyl-tRNA synthetase class Ia" evidence="12">
    <location>
        <begin position="19"/>
        <end position="425"/>
    </location>
</feature>
<dbReference type="InterPro" id="IPR033705">
    <property type="entry name" value="Anticodon_Ia_Val"/>
</dbReference>
<evidence type="ECO:0000259" key="12">
    <source>
        <dbReference type="Pfam" id="PF00133"/>
    </source>
</evidence>
<dbReference type="FunFam" id="3.40.50.620:FF:000032">
    <property type="entry name" value="Valine--tRNA ligase"/>
    <property type="match status" value="1"/>
</dbReference>
<evidence type="ECO:0000256" key="7">
    <source>
        <dbReference type="ARBA" id="ARBA00022917"/>
    </source>
</evidence>
<dbReference type="PROSITE" id="PS00178">
    <property type="entry name" value="AA_TRNA_LIGASE_I"/>
    <property type="match status" value="1"/>
</dbReference>
<name>A0A397RMW3_9MOLU</name>
<comment type="subunit">
    <text evidence="2 11">Monomer.</text>
</comment>
<accession>A0A397RMW3</accession>
<dbReference type="SUPFAM" id="SSF52374">
    <property type="entry name" value="Nucleotidylyl transferase"/>
    <property type="match status" value="1"/>
</dbReference>
<dbReference type="InterPro" id="IPR010978">
    <property type="entry name" value="tRNA-bd_arm"/>
</dbReference>
<keyword evidence="3 11" id="KW-0963">Cytoplasm</keyword>
<evidence type="ECO:0000256" key="5">
    <source>
        <dbReference type="ARBA" id="ARBA00022741"/>
    </source>
</evidence>
<evidence type="ECO:0000313" key="15">
    <source>
        <dbReference type="EMBL" id="RIA75670.1"/>
    </source>
</evidence>
<keyword evidence="5 11" id="KW-0547">Nucleotide-binding</keyword>
<dbReference type="RefSeq" id="WP_119016368.1">
    <property type="nucleotide sequence ID" value="NZ_QXEV01000013.1"/>
</dbReference>
<dbReference type="InterPro" id="IPR014729">
    <property type="entry name" value="Rossmann-like_a/b/a_fold"/>
</dbReference>
<evidence type="ECO:0000256" key="6">
    <source>
        <dbReference type="ARBA" id="ARBA00022840"/>
    </source>
</evidence>
<dbReference type="HAMAP" id="MF_02004">
    <property type="entry name" value="Val_tRNA_synth_type1"/>
    <property type="match status" value="1"/>
</dbReference>
<protein>
    <recommendedName>
        <fullName evidence="11">Valine--tRNA ligase</fullName>
        <ecNumber evidence="11">6.1.1.9</ecNumber>
    </recommendedName>
    <alternativeName>
        <fullName evidence="11">Valyl-tRNA synthetase</fullName>
        <shortName evidence="11">ValRS</shortName>
    </alternativeName>
</protein>
<comment type="domain">
    <text evidence="11">The C-terminal coiled-coil domain is crucial for aminoacylation activity.</text>
</comment>
<dbReference type="PANTHER" id="PTHR11946:SF93">
    <property type="entry name" value="VALINE--TRNA LIGASE, CHLOROPLASTIC_MITOCHONDRIAL 2"/>
    <property type="match status" value="1"/>
</dbReference>
<evidence type="ECO:0000256" key="10">
    <source>
        <dbReference type="ARBA" id="ARBA00047552"/>
    </source>
</evidence>
<feature type="domain" description="Methionyl/Valyl/Leucyl/Isoleucyl-tRNA synthetase anticodon-binding" evidence="13">
    <location>
        <begin position="598"/>
        <end position="742"/>
    </location>
</feature>
<dbReference type="Pfam" id="PF10458">
    <property type="entry name" value="Val_tRNA-synt_C"/>
    <property type="match status" value="1"/>
</dbReference>
<dbReference type="Pfam" id="PF00133">
    <property type="entry name" value="tRNA-synt_1"/>
    <property type="match status" value="1"/>
</dbReference>
<dbReference type="InParanoid" id="A0A397RMW3"/>
<keyword evidence="8 11" id="KW-0175">Coiled coil</keyword>
<evidence type="ECO:0000256" key="2">
    <source>
        <dbReference type="ARBA" id="ARBA00011245"/>
    </source>
</evidence>
<evidence type="ECO:0000256" key="11">
    <source>
        <dbReference type="HAMAP-Rule" id="MF_02004"/>
    </source>
</evidence>
<comment type="function">
    <text evidence="11">Catalyzes the attachment of valine to tRNA(Val). As ValRS can inadvertently accommodate and process structurally similar amino acids such as threonine, to avoid such errors, it has a 'posttransfer' editing activity that hydrolyzes mischarged Thr-tRNA(Val) in a tRNA-dependent manner.</text>
</comment>
<dbReference type="InterPro" id="IPR001412">
    <property type="entry name" value="aa-tRNA-synth_I_CS"/>
</dbReference>
<dbReference type="OrthoDB" id="9810365at2"/>
<dbReference type="EC" id="6.1.1.9" evidence="11"/>
<dbReference type="Gene3D" id="1.10.730.10">
    <property type="entry name" value="Isoleucyl-tRNA Synthetase, Domain 1"/>
    <property type="match status" value="1"/>
</dbReference>
<keyword evidence="16" id="KW-1185">Reference proteome</keyword>
<dbReference type="SUPFAM" id="SSF47323">
    <property type="entry name" value="Anticodon-binding domain of a subclass of class I aminoacyl-tRNA synthetases"/>
    <property type="match status" value="1"/>
</dbReference>
<dbReference type="FunCoup" id="A0A397RMW3">
    <property type="interactions" value="371"/>
</dbReference>
<evidence type="ECO:0000256" key="1">
    <source>
        <dbReference type="ARBA" id="ARBA00004496"/>
    </source>
</evidence>
<dbReference type="Gene3D" id="1.10.287.380">
    <property type="entry name" value="Valyl-tRNA synthetase, C-terminal domain"/>
    <property type="match status" value="1"/>
</dbReference>
<dbReference type="PRINTS" id="PR00986">
    <property type="entry name" value="TRNASYNTHVAL"/>
</dbReference>